<dbReference type="Proteomes" id="UP000252797">
    <property type="component" value="Unassembled WGS sequence"/>
</dbReference>
<gene>
    <name evidence="2" type="ORF">EA71_00566</name>
</gene>
<keyword evidence="1" id="KW-0472">Membrane</keyword>
<proteinExistence type="predicted"/>
<evidence type="ECO:0000313" key="2">
    <source>
        <dbReference type="EMBL" id="RCA12359.1"/>
    </source>
</evidence>
<keyword evidence="1" id="KW-1133">Transmembrane helix</keyword>
<sequence length="343" mass="40499">MAKEIVLIDRIQRLGIEEDRLPIFEALTLLENINKQTVNHSGSCRIRIYNRRNRLLYTLELQFPFKEPIEEIIAAHVNTVEMDETTVKKGRFKERNNPLKMRNDTKTGRFNTFAKRCILLSISIATFIILGKLILDYFFVPSEKTASETLVKQDSWEQLLQKKAYFEAVEAYPQQHDELVDYLVEEKEYVWLKKINDRFPSENAQFDLAFVAKEWQKVIGHYPKTLSERRQVMLALAYLELEMLAEAEVLNKRLKSDELSRKLDEGYQRQALAFLKERKISEAQQALELINQEEEKQILRAYIDQTMIINDFIELYEKKEDHKNSSLWQERLEKIGEGAVETE</sequence>
<comment type="caution">
    <text evidence="2">The sequence shown here is derived from an EMBL/GenBank/DDBJ whole genome shotgun (WGS) entry which is preliminary data.</text>
</comment>
<reference evidence="2 3" key="1">
    <citation type="submission" date="2015-06" db="EMBL/GenBank/DDBJ databases">
        <title>The Genome Sequence of Enterococcus durans 4EA1.</title>
        <authorList>
            <consortium name="The Broad Institute Genomics Platform"/>
            <consortium name="The Broad Institute Genome Sequencing Center for Infectious Disease"/>
            <person name="Earl A.M."/>
            <person name="Van Tyne D."/>
            <person name="Lebreton F."/>
            <person name="Saavedra J.T."/>
            <person name="Gilmore M.S."/>
            <person name="Manson Mcguire A."/>
            <person name="Clock S."/>
            <person name="Crupain M."/>
            <person name="Rangan U."/>
            <person name="Young S."/>
            <person name="Abouelleil A."/>
            <person name="Cao P."/>
            <person name="Chapman S.B."/>
            <person name="Griggs A."/>
            <person name="Priest M."/>
            <person name="Shea T."/>
            <person name="Wortman J."/>
            <person name="Nusbaum C."/>
            <person name="Birren B."/>
        </authorList>
    </citation>
    <scope>NUCLEOTIDE SEQUENCE [LARGE SCALE GENOMIC DNA]</scope>
    <source>
        <strain evidence="2 3">4EA1</strain>
    </source>
</reference>
<keyword evidence="1" id="KW-0812">Transmembrane</keyword>
<organism evidence="2 3">
    <name type="scientific">Enterococcus durans</name>
    <dbReference type="NCBI Taxonomy" id="53345"/>
    <lineage>
        <taxon>Bacteria</taxon>
        <taxon>Bacillati</taxon>
        <taxon>Bacillota</taxon>
        <taxon>Bacilli</taxon>
        <taxon>Lactobacillales</taxon>
        <taxon>Enterococcaceae</taxon>
        <taxon>Enterococcus</taxon>
    </lineage>
</organism>
<accession>A0A367CIC6</accession>
<dbReference type="AlphaFoldDB" id="A0A367CIC6"/>
<dbReference type="EMBL" id="LEPB01000001">
    <property type="protein sequence ID" value="RCA12359.1"/>
    <property type="molecule type" value="Genomic_DNA"/>
</dbReference>
<evidence type="ECO:0000256" key="1">
    <source>
        <dbReference type="SAM" id="Phobius"/>
    </source>
</evidence>
<feature type="transmembrane region" description="Helical" evidence="1">
    <location>
        <begin position="117"/>
        <end position="140"/>
    </location>
</feature>
<evidence type="ECO:0000313" key="3">
    <source>
        <dbReference type="Proteomes" id="UP000252797"/>
    </source>
</evidence>
<dbReference type="RefSeq" id="WP_113845297.1">
    <property type="nucleotide sequence ID" value="NZ_LEPB01000001.1"/>
</dbReference>
<protein>
    <submittedName>
        <fullName evidence="2">Uncharacterized protein</fullName>
    </submittedName>
</protein>
<name>A0A367CIC6_9ENTE</name>